<dbReference type="GO" id="GO:0043103">
    <property type="term" value="P:hypoxanthine salvage"/>
    <property type="evidence" value="ECO:0007669"/>
    <property type="project" value="TreeGrafter"/>
</dbReference>
<dbReference type="GO" id="GO:0005829">
    <property type="term" value="C:cytosol"/>
    <property type="evidence" value="ECO:0007669"/>
    <property type="project" value="TreeGrafter"/>
</dbReference>
<dbReference type="InterPro" id="IPR032466">
    <property type="entry name" value="Metal_Hydrolase"/>
</dbReference>
<dbReference type="AlphaFoldDB" id="A0A1F8H796"/>
<evidence type="ECO:0000256" key="2">
    <source>
        <dbReference type="ARBA" id="ARBA00006676"/>
    </source>
</evidence>
<accession>A0A1F8H796</accession>
<dbReference type="InterPro" id="IPR001365">
    <property type="entry name" value="A_deaminase_dom"/>
</dbReference>
<organism evidence="7 8">
    <name type="scientific">Candidatus Yanofskybacteria bacterium RIFCSPLOWO2_12_FULL_43_11b</name>
    <dbReference type="NCBI Taxonomy" id="1802710"/>
    <lineage>
        <taxon>Bacteria</taxon>
        <taxon>Candidatus Yanofskyibacteriota</taxon>
    </lineage>
</organism>
<dbReference type="GO" id="GO:0046872">
    <property type="term" value="F:metal ion binding"/>
    <property type="evidence" value="ECO:0007669"/>
    <property type="project" value="UniProtKB-KW"/>
</dbReference>
<evidence type="ECO:0000313" key="8">
    <source>
        <dbReference type="Proteomes" id="UP000177745"/>
    </source>
</evidence>
<dbReference type="EMBL" id="MGKY01000016">
    <property type="protein sequence ID" value="OGN33472.1"/>
    <property type="molecule type" value="Genomic_DNA"/>
</dbReference>
<name>A0A1F8H796_9BACT</name>
<evidence type="ECO:0000259" key="6">
    <source>
        <dbReference type="Pfam" id="PF00962"/>
    </source>
</evidence>
<keyword evidence="5" id="KW-0862">Zinc</keyword>
<keyword evidence="3" id="KW-0479">Metal-binding</keyword>
<comment type="similarity">
    <text evidence="2">Belongs to the metallo-dependent hydrolases superfamily. Adenosine and AMP deaminases family.</text>
</comment>
<protein>
    <recommendedName>
        <fullName evidence="6">Adenosine deaminase domain-containing protein</fullName>
    </recommendedName>
</protein>
<comment type="caution">
    <text evidence="7">The sequence shown here is derived from an EMBL/GenBank/DDBJ whole genome shotgun (WGS) entry which is preliminary data.</text>
</comment>
<comment type="cofactor">
    <cofactor evidence="1">
        <name>Zn(2+)</name>
        <dbReference type="ChEBI" id="CHEBI:29105"/>
    </cofactor>
</comment>
<feature type="domain" description="Adenosine deaminase" evidence="6">
    <location>
        <begin position="11"/>
        <end position="200"/>
    </location>
</feature>
<proteinExistence type="inferred from homology"/>
<dbReference type="Pfam" id="PF00962">
    <property type="entry name" value="A_deaminase"/>
    <property type="match status" value="2"/>
</dbReference>
<feature type="domain" description="Adenosine deaminase" evidence="6">
    <location>
        <begin position="238"/>
        <end position="331"/>
    </location>
</feature>
<evidence type="ECO:0000313" key="7">
    <source>
        <dbReference type="EMBL" id="OGN33472.1"/>
    </source>
</evidence>
<dbReference type="GO" id="GO:0006146">
    <property type="term" value="P:adenine catabolic process"/>
    <property type="evidence" value="ECO:0007669"/>
    <property type="project" value="TreeGrafter"/>
</dbReference>
<dbReference type="InterPro" id="IPR006330">
    <property type="entry name" value="Ado/ade_deaminase"/>
</dbReference>
<dbReference type="Proteomes" id="UP000177745">
    <property type="component" value="Unassembled WGS sequence"/>
</dbReference>
<sequence length="345" mass="40214">MPVPYWPQTALLHDHGDGAKPLGDILAQLQMMADIRVDPRRDYTQIYRQRFLDVHSNIIEAFSHINKLLQTWDALYLAAWNHVVVRAKQGFRYNEIMFAPQYHCFGKLTPKRVVEALVAGIKKAEEGYPDTETNLLFAIGRELKSHRAVKLLKVLEQCDRNYVVGANIVCDENKFPPERHRKTIEYALNAGINLEVHVSEWVRRPKQAPDFQRDLLMLIKNLRVVLGLFKKFKSKAKRRLGHGIALPYDSESMKFIADEQIGVTGCPGSNLQGRNIPDLKVLKIREMLRREVLWSMNPDDDFFQPELNEVFQMCDDAYRFTDEEKQKLLQNPWLTRFGNRKEHIF</sequence>
<dbReference type="PANTHER" id="PTHR43114:SF6">
    <property type="entry name" value="ADENINE DEAMINASE"/>
    <property type="match status" value="1"/>
</dbReference>
<dbReference type="GO" id="GO:0000034">
    <property type="term" value="F:adenine deaminase activity"/>
    <property type="evidence" value="ECO:0007669"/>
    <property type="project" value="TreeGrafter"/>
</dbReference>
<evidence type="ECO:0000256" key="1">
    <source>
        <dbReference type="ARBA" id="ARBA00001947"/>
    </source>
</evidence>
<dbReference type="PANTHER" id="PTHR43114">
    <property type="entry name" value="ADENINE DEAMINASE"/>
    <property type="match status" value="1"/>
</dbReference>
<dbReference type="Gene3D" id="3.20.20.140">
    <property type="entry name" value="Metal-dependent hydrolases"/>
    <property type="match status" value="1"/>
</dbReference>
<dbReference type="SUPFAM" id="SSF51556">
    <property type="entry name" value="Metallo-dependent hydrolases"/>
    <property type="match status" value="1"/>
</dbReference>
<reference evidence="7 8" key="1">
    <citation type="journal article" date="2016" name="Nat. Commun.">
        <title>Thousands of microbial genomes shed light on interconnected biogeochemical processes in an aquifer system.</title>
        <authorList>
            <person name="Anantharaman K."/>
            <person name="Brown C.T."/>
            <person name="Hug L.A."/>
            <person name="Sharon I."/>
            <person name="Castelle C.J."/>
            <person name="Probst A.J."/>
            <person name="Thomas B.C."/>
            <person name="Singh A."/>
            <person name="Wilkins M.J."/>
            <person name="Karaoz U."/>
            <person name="Brodie E.L."/>
            <person name="Williams K.H."/>
            <person name="Hubbard S.S."/>
            <person name="Banfield J.F."/>
        </authorList>
    </citation>
    <scope>NUCLEOTIDE SEQUENCE [LARGE SCALE GENOMIC DNA]</scope>
</reference>
<gene>
    <name evidence="7" type="ORF">A3G51_01760</name>
</gene>
<evidence type="ECO:0000256" key="5">
    <source>
        <dbReference type="ARBA" id="ARBA00022833"/>
    </source>
</evidence>
<keyword evidence="4" id="KW-0378">Hydrolase</keyword>
<evidence type="ECO:0000256" key="3">
    <source>
        <dbReference type="ARBA" id="ARBA00022723"/>
    </source>
</evidence>
<evidence type="ECO:0000256" key="4">
    <source>
        <dbReference type="ARBA" id="ARBA00022801"/>
    </source>
</evidence>